<reference evidence="1 2" key="1">
    <citation type="submission" date="2018-09" db="EMBL/GenBank/DDBJ databases">
        <title>Genome sequencing of strain 2DFW10M-5.</title>
        <authorList>
            <person name="Heo J."/>
            <person name="Kim S.-J."/>
            <person name="Kwon S.-W."/>
        </authorList>
    </citation>
    <scope>NUCLEOTIDE SEQUENCE [LARGE SCALE GENOMIC DNA]</scope>
    <source>
        <strain evidence="1 2">2DFW10M-5</strain>
    </source>
</reference>
<dbReference type="RefSeq" id="WP_120787890.1">
    <property type="nucleotide sequence ID" value="NZ_CP032624.1"/>
</dbReference>
<sequence length="92" mass="10242">MPIDPDGIRRASLDYLAADGLFDRDRALQAMASLGIAMGDRDTDTNDNAELVERINDAIASLEVARENGDSIDELIDHLIDYATRYENERTD</sequence>
<evidence type="ECO:0000313" key="2">
    <source>
        <dbReference type="Proteomes" id="UP000275069"/>
    </source>
</evidence>
<keyword evidence="2" id="KW-1185">Reference proteome</keyword>
<dbReference type="Proteomes" id="UP000275069">
    <property type="component" value="Chromosome"/>
</dbReference>
<gene>
    <name evidence="1" type="ORF">D7I44_01620</name>
</gene>
<name>A0A387BMX0_9MICO</name>
<evidence type="ECO:0000313" key="1">
    <source>
        <dbReference type="EMBL" id="AYG02356.1"/>
    </source>
</evidence>
<dbReference type="AlphaFoldDB" id="A0A387BMX0"/>
<dbReference type="KEGG" id="gry:D7I44_01620"/>
<dbReference type="EMBL" id="CP032624">
    <property type="protein sequence ID" value="AYG02356.1"/>
    <property type="molecule type" value="Genomic_DNA"/>
</dbReference>
<protein>
    <submittedName>
        <fullName evidence="1">Uncharacterized protein</fullName>
    </submittedName>
</protein>
<organism evidence="1 2">
    <name type="scientific">Gryllotalpicola protaetiae</name>
    <dbReference type="NCBI Taxonomy" id="2419771"/>
    <lineage>
        <taxon>Bacteria</taxon>
        <taxon>Bacillati</taxon>
        <taxon>Actinomycetota</taxon>
        <taxon>Actinomycetes</taxon>
        <taxon>Micrococcales</taxon>
        <taxon>Microbacteriaceae</taxon>
        <taxon>Gryllotalpicola</taxon>
    </lineage>
</organism>
<proteinExistence type="predicted"/>
<accession>A0A387BMX0</accession>